<protein>
    <recommendedName>
        <fullName evidence="1">DUF6894 domain-containing protein</fullName>
    </recommendedName>
</protein>
<accession>A0A4Q2ITQ6</accession>
<proteinExistence type="predicted"/>
<dbReference type="Proteomes" id="UP000292347">
    <property type="component" value="Unassembled WGS sequence"/>
</dbReference>
<reference evidence="2 3" key="1">
    <citation type="submission" date="2019-01" db="EMBL/GenBank/DDBJ databases">
        <title>Sphingomonas mucosissima sp. nov. and Sphingomonas desiccabilis sp. nov., from biological soil crusts in the Colorado Plateau, USA.</title>
        <authorList>
            <person name="Zhu D."/>
        </authorList>
    </citation>
    <scope>NUCLEOTIDE SEQUENCE [LARGE SCALE GENOMIC DNA]</scope>
    <source>
        <strain evidence="2 3">CP1D</strain>
    </source>
</reference>
<evidence type="ECO:0000313" key="3">
    <source>
        <dbReference type="Proteomes" id="UP000292347"/>
    </source>
</evidence>
<dbReference type="InterPro" id="IPR054189">
    <property type="entry name" value="DUF6894"/>
</dbReference>
<feature type="domain" description="DUF6894" evidence="1">
    <location>
        <begin position="4"/>
        <end position="71"/>
    </location>
</feature>
<keyword evidence="3" id="KW-1185">Reference proteome</keyword>
<organism evidence="2 3">
    <name type="scientific">Sphingomonas desiccabilis</name>
    <dbReference type="NCBI Taxonomy" id="429134"/>
    <lineage>
        <taxon>Bacteria</taxon>
        <taxon>Pseudomonadati</taxon>
        <taxon>Pseudomonadota</taxon>
        <taxon>Alphaproteobacteria</taxon>
        <taxon>Sphingomonadales</taxon>
        <taxon>Sphingomonadaceae</taxon>
        <taxon>Sphingomonas</taxon>
    </lineage>
</organism>
<dbReference type="AlphaFoldDB" id="A0A4Q2ITQ6"/>
<gene>
    <name evidence="2" type="ORF">EO081_11175</name>
</gene>
<comment type="caution">
    <text evidence="2">The sequence shown here is derived from an EMBL/GenBank/DDBJ whole genome shotgun (WGS) entry which is preliminary data.</text>
</comment>
<evidence type="ECO:0000313" key="2">
    <source>
        <dbReference type="EMBL" id="RXZ31758.1"/>
    </source>
</evidence>
<evidence type="ECO:0000259" key="1">
    <source>
        <dbReference type="Pfam" id="PF21834"/>
    </source>
</evidence>
<dbReference type="OrthoDB" id="7572026at2"/>
<dbReference type="Pfam" id="PF21834">
    <property type="entry name" value="DUF6894"/>
    <property type="match status" value="1"/>
</dbReference>
<dbReference type="EMBL" id="SDPT01000002">
    <property type="protein sequence ID" value="RXZ31758.1"/>
    <property type="molecule type" value="Genomic_DNA"/>
</dbReference>
<sequence>MPAYSFHLCTLDTSRPIKNDHHEFPDVGAALAEAARIGRGMIRQRVRRKPCELRARLDVRDEGDAPVARILLAELARQMS</sequence>
<dbReference type="RefSeq" id="WP_129341991.1">
    <property type="nucleotide sequence ID" value="NZ_JACIDD010000002.1"/>
</dbReference>
<name>A0A4Q2ITQ6_9SPHN</name>